<name>A0ABP7SDG2_9SPHN</name>
<evidence type="ECO:0000313" key="1">
    <source>
        <dbReference type="EMBL" id="GAA4010166.1"/>
    </source>
</evidence>
<organism evidence="1 2">
    <name type="scientific">Sphingomonas humi</name>
    <dbReference type="NCBI Taxonomy" id="335630"/>
    <lineage>
        <taxon>Bacteria</taxon>
        <taxon>Pseudomonadati</taxon>
        <taxon>Pseudomonadota</taxon>
        <taxon>Alphaproteobacteria</taxon>
        <taxon>Sphingomonadales</taxon>
        <taxon>Sphingomonadaceae</taxon>
        <taxon>Sphingomonas</taxon>
    </lineage>
</organism>
<dbReference type="Gene3D" id="6.10.280.50">
    <property type="match status" value="1"/>
</dbReference>
<dbReference type="RefSeq" id="WP_344710942.1">
    <property type="nucleotide sequence ID" value="NZ_BAAAZD010000002.1"/>
</dbReference>
<dbReference type="Pfam" id="PF04325">
    <property type="entry name" value="DUF465"/>
    <property type="match status" value="1"/>
</dbReference>
<dbReference type="InterPro" id="IPR007420">
    <property type="entry name" value="DUF465"/>
</dbReference>
<gene>
    <name evidence="1" type="ORF">GCM10022211_25640</name>
</gene>
<evidence type="ECO:0008006" key="3">
    <source>
        <dbReference type="Google" id="ProtNLM"/>
    </source>
</evidence>
<dbReference type="InterPro" id="IPR038444">
    <property type="entry name" value="DUF465_sf"/>
</dbReference>
<accession>A0ABP7SDG2</accession>
<evidence type="ECO:0000313" key="2">
    <source>
        <dbReference type="Proteomes" id="UP001501310"/>
    </source>
</evidence>
<protein>
    <recommendedName>
        <fullName evidence="3">DUF465 domain-containing protein</fullName>
    </recommendedName>
</protein>
<reference evidence="2" key="1">
    <citation type="journal article" date="2019" name="Int. J. Syst. Evol. Microbiol.">
        <title>The Global Catalogue of Microorganisms (GCM) 10K type strain sequencing project: providing services to taxonomists for standard genome sequencing and annotation.</title>
        <authorList>
            <consortium name="The Broad Institute Genomics Platform"/>
            <consortium name="The Broad Institute Genome Sequencing Center for Infectious Disease"/>
            <person name="Wu L."/>
            <person name="Ma J."/>
        </authorList>
    </citation>
    <scope>NUCLEOTIDE SEQUENCE [LARGE SCALE GENOMIC DNA]</scope>
    <source>
        <strain evidence="2">JCM 16603</strain>
    </source>
</reference>
<comment type="caution">
    <text evidence="1">The sequence shown here is derived from an EMBL/GenBank/DDBJ whole genome shotgun (WGS) entry which is preliminary data.</text>
</comment>
<keyword evidence="2" id="KW-1185">Reference proteome</keyword>
<sequence>MNDDQPTERLAALRAAHRRLDEEIAARIAAADDDMLALARLKKQKLRLKDEIHLLLDDCTPDIIA</sequence>
<dbReference type="Proteomes" id="UP001501310">
    <property type="component" value="Unassembled WGS sequence"/>
</dbReference>
<proteinExistence type="predicted"/>
<dbReference type="EMBL" id="BAAAZD010000002">
    <property type="protein sequence ID" value="GAA4010166.1"/>
    <property type="molecule type" value="Genomic_DNA"/>
</dbReference>